<proteinExistence type="predicted"/>
<protein>
    <submittedName>
        <fullName evidence="1">Uncharacterized protein</fullName>
    </submittedName>
</protein>
<gene>
    <name evidence="1" type="primary">ORF19044</name>
</gene>
<sequence length="49" mass="5313">MPEGTLLLAVITQTGQGISSVDKHKMFTQSSRLIAAPEKYYIVTGTSNE</sequence>
<organism evidence="1">
    <name type="scientific">Arion vulgaris</name>
    <dbReference type="NCBI Taxonomy" id="1028688"/>
    <lineage>
        <taxon>Eukaryota</taxon>
        <taxon>Metazoa</taxon>
        <taxon>Spiralia</taxon>
        <taxon>Lophotrochozoa</taxon>
        <taxon>Mollusca</taxon>
        <taxon>Gastropoda</taxon>
        <taxon>Heterobranchia</taxon>
        <taxon>Euthyneura</taxon>
        <taxon>Panpulmonata</taxon>
        <taxon>Eupulmonata</taxon>
        <taxon>Stylommatophora</taxon>
        <taxon>Helicina</taxon>
        <taxon>Arionoidea</taxon>
        <taxon>Arionidae</taxon>
        <taxon>Arion</taxon>
    </lineage>
</organism>
<evidence type="ECO:0000313" key="1">
    <source>
        <dbReference type="EMBL" id="CEK53091.1"/>
    </source>
</evidence>
<accession>A0A0B6YBA3</accession>
<dbReference type="EMBL" id="HACG01006226">
    <property type="protein sequence ID" value="CEK53091.1"/>
    <property type="molecule type" value="Transcribed_RNA"/>
</dbReference>
<reference evidence="1" key="1">
    <citation type="submission" date="2014-12" db="EMBL/GenBank/DDBJ databases">
        <title>Insight into the proteome of Arion vulgaris.</title>
        <authorList>
            <person name="Aradska J."/>
            <person name="Bulat T."/>
            <person name="Smidak R."/>
            <person name="Sarate P."/>
            <person name="Gangsoo J."/>
            <person name="Sialana F."/>
            <person name="Bilban M."/>
            <person name="Lubec G."/>
        </authorList>
    </citation>
    <scope>NUCLEOTIDE SEQUENCE</scope>
    <source>
        <tissue evidence="1">Skin</tissue>
    </source>
</reference>
<dbReference type="AlphaFoldDB" id="A0A0B6YBA3"/>
<name>A0A0B6YBA3_9EUPU</name>